<dbReference type="RefSeq" id="WP_380679235.1">
    <property type="nucleotide sequence ID" value="NZ_CP173186.1"/>
</dbReference>
<gene>
    <name evidence="2" type="ORF">ACFFJ3_21025</name>
</gene>
<evidence type="ECO:0000313" key="3">
    <source>
        <dbReference type="Proteomes" id="UP001589792"/>
    </source>
</evidence>
<dbReference type="Proteomes" id="UP001589792">
    <property type="component" value="Unassembled WGS sequence"/>
</dbReference>
<evidence type="ECO:0000313" key="2">
    <source>
        <dbReference type="EMBL" id="MFC0228940.1"/>
    </source>
</evidence>
<dbReference type="Pfam" id="PF18352">
    <property type="entry name" value="Gp138_N"/>
    <property type="match status" value="1"/>
</dbReference>
<feature type="domain" description="Phage protein Gp138 N-terminal" evidence="1">
    <location>
        <begin position="31"/>
        <end position="127"/>
    </location>
</feature>
<reference evidence="2 3" key="1">
    <citation type="submission" date="2024-09" db="EMBL/GenBank/DDBJ databases">
        <authorList>
            <person name="Sun Q."/>
            <person name="Mori K."/>
        </authorList>
    </citation>
    <scope>NUCLEOTIDE SEQUENCE [LARGE SCALE GENOMIC DNA]</scope>
    <source>
        <strain evidence="2 3">CCM 8626</strain>
    </source>
</reference>
<evidence type="ECO:0000259" key="1">
    <source>
        <dbReference type="Pfam" id="PF18352"/>
    </source>
</evidence>
<dbReference type="InterPro" id="IPR041599">
    <property type="entry name" value="Gp138_N"/>
</dbReference>
<proteinExistence type="predicted"/>
<accession>A0ABV6EIX2</accession>
<dbReference type="InterPro" id="IPR044033">
    <property type="entry name" value="GpV-like_apex"/>
</dbReference>
<protein>
    <submittedName>
        <fullName evidence="2">Gp138 family membrane-puncturing spike protein</fullName>
    </submittedName>
</protein>
<dbReference type="Gene3D" id="2.40.50.230">
    <property type="entry name" value="Gp5 N-terminal domain"/>
    <property type="match status" value="1"/>
</dbReference>
<name>A0ABV6EIX2_9GAMM</name>
<dbReference type="InterPro" id="IPR037026">
    <property type="entry name" value="Vgr_OB-fold_dom_sf"/>
</dbReference>
<dbReference type="EMBL" id="JBHLXG010000031">
    <property type="protein sequence ID" value="MFC0228940.1"/>
    <property type="molecule type" value="Genomic_DNA"/>
</dbReference>
<dbReference type="Pfam" id="PF18946">
    <property type="entry name" value="Apex"/>
    <property type="match status" value="1"/>
</dbReference>
<organism evidence="2 3">
    <name type="scientific">Serratia aquatilis</name>
    <dbReference type="NCBI Taxonomy" id="1737515"/>
    <lineage>
        <taxon>Bacteria</taxon>
        <taxon>Pseudomonadati</taxon>
        <taxon>Pseudomonadota</taxon>
        <taxon>Gammaproteobacteria</taxon>
        <taxon>Enterobacterales</taxon>
        <taxon>Yersiniaceae</taxon>
        <taxon>Serratia</taxon>
    </lineage>
</organism>
<sequence>MTISTASMTGQLSETLRSATDGLSAQLRVCLPGIIQSFNPQDVTCVVQLAINGQDGDESIMLPLLPDLPVVFPRGGGVTLTFPVAAGDDCMVVFCDRRIDFWWQNGGVQEAVATRQHDLSDALVIVGPQSQTQKISGISTTAAQLRSDDGKTVISINPTSGAISGTAPGGFDLNGLKILSDGRLQLVGGVIVDGHIHGGVESGGNNTGGPE</sequence>
<keyword evidence="3" id="KW-1185">Reference proteome</keyword>
<comment type="caution">
    <text evidence="2">The sequence shown here is derived from an EMBL/GenBank/DDBJ whole genome shotgun (WGS) entry which is preliminary data.</text>
</comment>